<accession>A0ABX2PRH3</accession>
<dbReference type="Pfam" id="PF09981">
    <property type="entry name" value="DUF2218"/>
    <property type="match status" value="1"/>
</dbReference>
<proteinExistence type="predicted"/>
<dbReference type="Gene3D" id="3.30.310.50">
    <property type="entry name" value="Alpha-D-phosphohexomutase, C-terminal domain"/>
    <property type="match status" value="1"/>
</dbReference>
<reference evidence="1 2" key="1">
    <citation type="submission" date="2020-06" db="EMBL/GenBank/DDBJ databases">
        <authorList>
            <person name="Cao W.R."/>
        </authorList>
    </citation>
    <scope>NUCLEOTIDE SEQUENCE [LARGE SCALE GENOMIC DNA]</scope>
    <source>
        <strain evidence="1 2">B1Z28</strain>
    </source>
</reference>
<name>A0ABX2PRH3_9RHOB</name>
<dbReference type="InterPro" id="IPR014543">
    <property type="entry name" value="UCP028291"/>
</dbReference>
<dbReference type="EMBL" id="JABXWT010000006">
    <property type="protein sequence ID" value="NVO56741.1"/>
    <property type="molecule type" value="Genomic_DNA"/>
</dbReference>
<dbReference type="PIRSF" id="PIRSF028291">
    <property type="entry name" value="UCP028291"/>
    <property type="match status" value="1"/>
</dbReference>
<sequence length="94" mass="10762">MHTAQSSFQTKNASRYLQQLCKHFSHKVDAQYDDTAGRVDFEIGQAQLAAFPDRLEFVARSDDPDGLQRTKSVLEDHIIRFAFRENLSGLSWSD</sequence>
<evidence type="ECO:0000313" key="1">
    <source>
        <dbReference type="EMBL" id="NVO56741.1"/>
    </source>
</evidence>
<protein>
    <submittedName>
        <fullName evidence="1">DUF2218 domain-containing protein</fullName>
    </submittedName>
</protein>
<dbReference type="RefSeq" id="WP_176865471.1">
    <property type="nucleotide sequence ID" value="NZ_JABXWT010000006.1"/>
</dbReference>
<keyword evidence="2" id="KW-1185">Reference proteome</keyword>
<organism evidence="1 2">
    <name type="scientific">Ruegeria haliotis</name>
    <dbReference type="NCBI Taxonomy" id="2747601"/>
    <lineage>
        <taxon>Bacteria</taxon>
        <taxon>Pseudomonadati</taxon>
        <taxon>Pseudomonadota</taxon>
        <taxon>Alphaproteobacteria</taxon>
        <taxon>Rhodobacterales</taxon>
        <taxon>Roseobacteraceae</taxon>
        <taxon>Ruegeria</taxon>
    </lineage>
</organism>
<gene>
    <name evidence="1" type="ORF">HW561_13190</name>
</gene>
<evidence type="ECO:0000313" key="2">
    <source>
        <dbReference type="Proteomes" id="UP000630805"/>
    </source>
</evidence>
<dbReference type="Proteomes" id="UP000630805">
    <property type="component" value="Unassembled WGS sequence"/>
</dbReference>
<comment type="caution">
    <text evidence="1">The sequence shown here is derived from an EMBL/GenBank/DDBJ whole genome shotgun (WGS) entry which is preliminary data.</text>
</comment>